<dbReference type="InterPro" id="IPR049369">
    <property type="entry name" value="BF1531-like_N"/>
</dbReference>
<name>A0A3G1B1Z2_9ARCH</name>
<dbReference type="NCBIfam" id="TIGR01681">
    <property type="entry name" value="HAD-SF-IIIC"/>
    <property type="match status" value="1"/>
</dbReference>
<dbReference type="NCBIfam" id="TIGR01686">
    <property type="entry name" value="FkbH"/>
    <property type="match status" value="1"/>
</dbReference>
<feature type="domain" description="BF1531-like N-terminal" evidence="1">
    <location>
        <begin position="26"/>
        <end position="222"/>
    </location>
</feature>
<dbReference type="InterPro" id="IPR036412">
    <property type="entry name" value="HAD-like_sf"/>
</dbReference>
<organism evidence="2 3">
    <name type="scientific">Candidatus Nitrosotenuis cloacae</name>
    <dbReference type="NCBI Taxonomy" id="1603555"/>
    <lineage>
        <taxon>Archaea</taxon>
        <taxon>Nitrososphaerota</taxon>
        <taxon>Candidatus Nitrosotenuis</taxon>
    </lineage>
</organism>
<dbReference type="STRING" id="1603555.SU86_006940"/>
<dbReference type="Pfam" id="PF21211">
    <property type="entry name" value="FkbH_N"/>
    <property type="match status" value="1"/>
</dbReference>
<dbReference type="InterPro" id="IPR010037">
    <property type="entry name" value="FkbH_domain"/>
</dbReference>
<dbReference type="InterPro" id="IPR036514">
    <property type="entry name" value="SGNH_hydro_sf"/>
</dbReference>
<evidence type="ECO:0000313" key="3">
    <source>
        <dbReference type="Proteomes" id="UP000266745"/>
    </source>
</evidence>
<dbReference type="RefSeq" id="WP_048186835.1">
    <property type="nucleotide sequence ID" value="NZ_CP011097.1"/>
</dbReference>
<accession>A0A3G1B1Z2</accession>
<dbReference type="AlphaFoldDB" id="A0A3G1B1Z2"/>
<dbReference type="InterPro" id="IPR023214">
    <property type="entry name" value="HAD_sf"/>
</dbReference>
<dbReference type="Gene3D" id="3.40.50.1110">
    <property type="entry name" value="SGNH hydrolase"/>
    <property type="match status" value="1"/>
</dbReference>
<gene>
    <name evidence="2" type="ORF">SU86_006940</name>
</gene>
<sequence length="583" mass="67083">MREQKLSYYINKASELNNQSFDQKIRIALLGSFTLNGLAETIQVKCAEKKIQCTTYVGNYNQYNQEILNPTSNLYKFNPEISFLLIDTRTLLMDLFHHSHSVSVEERRKLVDEKINKILSLATKFSQTTKSKLVLANFSIPTFSSYGIFENKTDFGFHRMLNEINTKISDALSNSDSVYVYDFAGFVTKFGEKNIFDYKQFFFGDMKISLDYIPYLASNLMSYVIGYMGISKKCIVLDLDNTLWGGIVGEDGFNGLKLGPEPPGNAFMEFQKVLLSLHQRGIILAINSKNNYDDAIKVIRDHPYMQLREDHFASLKINWNDKVSNMKDIANEINIGLDSIVFFDDDPVNREYMRINLPQVETIELPQDSSEFVNILKDLNEFSVLNITQEDQQRGKMYSEQRKRVELEKSTPDLEGFLKQLDLKISIKKANEFTIPRISQLTLKTNQFNLTTKRYQENDIKKFSQDTNYFIGCAQVEDKFGDNGITGVFIVYKENQKEWFLDTFLLSCRVMGREVERGILSHIINKAKEAGVEKIRAQFVPTSKNKPIEDFLPNCGFKKDADSWVYSIKSSFEIPSCLTVSAE</sequence>
<protein>
    <recommendedName>
        <fullName evidence="1">BF1531-like N-terminal domain-containing protein</fullName>
    </recommendedName>
</protein>
<dbReference type="Gene3D" id="3.40.50.1000">
    <property type="entry name" value="HAD superfamily/HAD-like"/>
    <property type="match status" value="1"/>
</dbReference>
<dbReference type="EMBL" id="CP011097">
    <property type="protein sequence ID" value="AJZ76146.1"/>
    <property type="molecule type" value="Genomic_DNA"/>
</dbReference>
<dbReference type="SUPFAM" id="SSF56784">
    <property type="entry name" value="HAD-like"/>
    <property type="match status" value="1"/>
</dbReference>
<dbReference type="GeneID" id="24874288"/>
<dbReference type="KEGG" id="tah:SU86_006940"/>
<evidence type="ECO:0000259" key="1">
    <source>
        <dbReference type="Pfam" id="PF21211"/>
    </source>
</evidence>
<keyword evidence="3" id="KW-1185">Reference proteome</keyword>
<evidence type="ECO:0000313" key="2">
    <source>
        <dbReference type="EMBL" id="AJZ76146.1"/>
    </source>
</evidence>
<dbReference type="Proteomes" id="UP000266745">
    <property type="component" value="Chromosome"/>
</dbReference>
<dbReference type="Gene3D" id="3.40.630.30">
    <property type="match status" value="1"/>
</dbReference>
<dbReference type="SUPFAM" id="SSF55729">
    <property type="entry name" value="Acyl-CoA N-acyltransferases (Nat)"/>
    <property type="match status" value="1"/>
</dbReference>
<dbReference type="InterPro" id="IPR016181">
    <property type="entry name" value="Acyl_CoA_acyltransferase"/>
</dbReference>
<dbReference type="InterPro" id="IPR010033">
    <property type="entry name" value="HAD_SF_ppase_IIIC"/>
</dbReference>
<reference evidence="2 3" key="1">
    <citation type="journal article" date="2016" name="Sci. Rep.">
        <title>A novel ammonia-oxidizing archaeon from wastewater treatment plant: Its enrichment, physiological and genomic characteristics.</title>
        <authorList>
            <person name="Li Y."/>
            <person name="Ding K."/>
            <person name="Wen X."/>
            <person name="Zhang B."/>
            <person name="Shen B."/>
            <person name="Yang Y."/>
        </authorList>
    </citation>
    <scope>NUCLEOTIDE SEQUENCE [LARGE SCALE GENOMIC DNA]</scope>
    <source>
        <strain evidence="2 3">SAT1</strain>
    </source>
</reference>
<proteinExistence type="predicted"/>